<feature type="domain" description="Tyrosine--tRNA ligase SYY-like C-terminal" evidence="9">
    <location>
        <begin position="347"/>
        <end position="421"/>
    </location>
</feature>
<feature type="short sequence motif" description="'KMSKS' region" evidence="8">
    <location>
        <begin position="234"/>
        <end position="238"/>
    </location>
</feature>
<proteinExistence type="inferred from homology"/>
<keyword evidence="8" id="KW-0963">Cytoplasm</keyword>
<keyword evidence="3 8" id="KW-0067">ATP-binding</keyword>
<gene>
    <name evidence="8 10" type="primary">tyrS</name>
    <name evidence="10" type="ORF">ACFFGN_33045</name>
</gene>
<evidence type="ECO:0000256" key="1">
    <source>
        <dbReference type="ARBA" id="ARBA00022598"/>
    </source>
</evidence>
<dbReference type="Gene3D" id="3.40.50.620">
    <property type="entry name" value="HUPs"/>
    <property type="match status" value="1"/>
</dbReference>
<evidence type="ECO:0000256" key="3">
    <source>
        <dbReference type="ARBA" id="ARBA00022840"/>
    </source>
</evidence>
<dbReference type="Pfam" id="PF22421">
    <property type="entry name" value="SYY_C-terminal"/>
    <property type="match status" value="1"/>
</dbReference>
<comment type="caution">
    <text evidence="8">Lacks conserved residue(s) required for the propagation of feature annotation.</text>
</comment>
<comment type="subcellular location">
    <subcellularLocation>
        <location evidence="8">Cytoplasm</location>
    </subcellularLocation>
</comment>
<dbReference type="RefSeq" id="WP_380056145.1">
    <property type="nucleotide sequence ID" value="NZ_JBHLTC010000041.1"/>
</dbReference>
<dbReference type="SUPFAM" id="SSF52374">
    <property type="entry name" value="Nucleotidylyl transferase"/>
    <property type="match status" value="1"/>
</dbReference>
<evidence type="ECO:0000256" key="8">
    <source>
        <dbReference type="HAMAP-Rule" id="MF_02006"/>
    </source>
</evidence>
<dbReference type="Pfam" id="PF00579">
    <property type="entry name" value="tRNA-synt_1b"/>
    <property type="match status" value="1"/>
</dbReference>
<dbReference type="PRINTS" id="PR01040">
    <property type="entry name" value="TRNASYNTHTYR"/>
</dbReference>
<dbReference type="HAMAP" id="MF_02006">
    <property type="entry name" value="Tyr_tRNA_synth_type1"/>
    <property type="match status" value="1"/>
</dbReference>
<dbReference type="NCBIfam" id="TIGR00234">
    <property type="entry name" value="tyrS"/>
    <property type="match status" value="1"/>
</dbReference>
<feature type="binding site" evidence="8">
    <location>
        <position position="174"/>
    </location>
    <ligand>
        <name>L-tyrosine</name>
        <dbReference type="ChEBI" id="CHEBI:58315"/>
    </ligand>
</feature>
<dbReference type="InterPro" id="IPR054608">
    <property type="entry name" value="SYY-like_C"/>
</dbReference>
<evidence type="ECO:0000256" key="4">
    <source>
        <dbReference type="ARBA" id="ARBA00022884"/>
    </source>
</evidence>
<keyword evidence="11" id="KW-1185">Reference proteome</keyword>
<evidence type="ECO:0000313" key="11">
    <source>
        <dbReference type="Proteomes" id="UP001589890"/>
    </source>
</evidence>
<feature type="binding site" evidence="8">
    <location>
        <position position="39"/>
    </location>
    <ligand>
        <name>L-tyrosine</name>
        <dbReference type="ChEBI" id="CHEBI:58315"/>
    </ligand>
</feature>
<dbReference type="PANTHER" id="PTHR11766:SF0">
    <property type="entry name" value="TYROSINE--TRNA LIGASE, MITOCHONDRIAL"/>
    <property type="match status" value="1"/>
</dbReference>
<protein>
    <recommendedName>
        <fullName evidence="8">Tyrosine--tRNA ligase</fullName>
        <ecNumber evidence="8">6.1.1.1</ecNumber>
    </recommendedName>
    <alternativeName>
        <fullName evidence="8">Tyrosyl-tRNA synthetase</fullName>
        <shortName evidence="8">TyrRS</shortName>
    </alternativeName>
</protein>
<keyword evidence="4" id="KW-0694">RNA-binding</keyword>
<dbReference type="InterPro" id="IPR024088">
    <property type="entry name" value="Tyr-tRNA-ligase_bac-type"/>
</dbReference>
<dbReference type="GO" id="GO:0004831">
    <property type="term" value="F:tyrosine-tRNA ligase activity"/>
    <property type="evidence" value="ECO:0007669"/>
    <property type="project" value="UniProtKB-EC"/>
</dbReference>
<comment type="catalytic activity">
    <reaction evidence="7 8">
        <text>tRNA(Tyr) + L-tyrosine + ATP = L-tyrosyl-tRNA(Tyr) + AMP + diphosphate + H(+)</text>
        <dbReference type="Rhea" id="RHEA:10220"/>
        <dbReference type="Rhea" id="RHEA-COMP:9706"/>
        <dbReference type="Rhea" id="RHEA-COMP:9707"/>
        <dbReference type="ChEBI" id="CHEBI:15378"/>
        <dbReference type="ChEBI" id="CHEBI:30616"/>
        <dbReference type="ChEBI" id="CHEBI:33019"/>
        <dbReference type="ChEBI" id="CHEBI:58315"/>
        <dbReference type="ChEBI" id="CHEBI:78442"/>
        <dbReference type="ChEBI" id="CHEBI:78536"/>
        <dbReference type="ChEBI" id="CHEBI:456215"/>
        <dbReference type="EC" id="6.1.1.1"/>
    </reaction>
</comment>
<reference evidence="10 11" key="1">
    <citation type="submission" date="2024-09" db="EMBL/GenBank/DDBJ databases">
        <authorList>
            <person name="Sun Q."/>
            <person name="Mori K."/>
        </authorList>
    </citation>
    <scope>NUCLEOTIDE SEQUENCE [LARGE SCALE GENOMIC DNA]</scope>
    <source>
        <strain evidence="10 11">CGMCC 1.15906</strain>
    </source>
</reference>
<keyword evidence="1 8" id="KW-0436">Ligase</keyword>
<dbReference type="Gene3D" id="3.10.290.10">
    <property type="entry name" value="RNA-binding S4 domain"/>
    <property type="match status" value="1"/>
</dbReference>
<dbReference type="Gene3D" id="1.10.240.10">
    <property type="entry name" value="Tyrosyl-Transfer RNA Synthetase"/>
    <property type="match status" value="1"/>
</dbReference>
<dbReference type="PROSITE" id="PS00178">
    <property type="entry name" value="AA_TRNA_LIGASE_I"/>
    <property type="match status" value="1"/>
</dbReference>
<dbReference type="CDD" id="cd00805">
    <property type="entry name" value="TyrRS_core"/>
    <property type="match status" value="1"/>
</dbReference>
<dbReference type="InterPro" id="IPR002307">
    <property type="entry name" value="Tyr-tRNA-ligase"/>
</dbReference>
<comment type="function">
    <text evidence="8">Catalyzes the attachment of tyrosine to tRNA(Tyr) in a two-step reaction: tyrosine is first activated by ATP to form Tyr-AMP and then transferred to the acceptor end of tRNA(Tyr).</text>
</comment>
<organism evidence="10 11">
    <name type="scientific">Kribbella deserti</name>
    <dbReference type="NCBI Taxonomy" id="1926257"/>
    <lineage>
        <taxon>Bacteria</taxon>
        <taxon>Bacillati</taxon>
        <taxon>Actinomycetota</taxon>
        <taxon>Actinomycetes</taxon>
        <taxon>Propionibacteriales</taxon>
        <taxon>Kribbellaceae</taxon>
        <taxon>Kribbella</taxon>
    </lineage>
</organism>
<keyword evidence="2 8" id="KW-0547">Nucleotide-binding</keyword>
<dbReference type="EMBL" id="JBHLTC010000041">
    <property type="protein sequence ID" value="MFC0628939.1"/>
    <property type="molecule type" value="Genomic_DNA"/>
</dbReference>
<dbReference type="EC" id="6.1.1.1" evidence="8"/>
<dbReference type="InterPro" id="IPR036986">
    <property type="entry name" value="S4_RNA-bd_sf"/>
</dbReference>
<evidence type="ECO:0000256" key="6">
    <source>
        <dbReference type="ARBA" id="ARBA00023146"/>
    </source>
</evidence>
<evidence type="ECO:0000313" key="10">
    <source>
        <dbReference type="EMBL" id="MFC0628939.1"/>
    </source>
</evidence>
<evidence type="ECO:0000256" key="7">
    <source>
        <dbReference type="ARBA" id="ARBA00048248"/>
    </source>
</evidence>
<dbReference type="InterPro" id="IPR002305">
    <property type="entry name" value="aa-tRNA-synth_Ic"/>
</dbReference>
<dbReference type="PANTHER" id="PTHR11766">
    <property type="entry name" value="TYROSYL-TRNA SYNTHETASE"/>
    <property type="match status" value="1"/>
</dbReference>
<keyword evidence="6 8" id="KW-0030">Aminoacyl-tRNA synthetase</keyword>
<comment type="caution">
    <text evidence="10">The sequence shown here is derived from an EMBL/GenBank/DDBJ whole genome shotgun (WGS) entry which is preliminary data.</text>
</comment>
<comment type="similarity">
    <text evidence="8">Belongs to the class-I aminoacyl-tRNA synthetase family. TyrS type 1 subfamily.</text>
</comment>
<comment type="subunit">
    <text evidence="8">Homodimer.</text>
</comment>
<dbReference type="InterPro" id="IPR001412">
    <property type="entry name" value="aa-tRNA-synth_I_CS"/>
</dbReference>
<dbReference type="SUPFAM" id="SSF55174">
    <property type="entry name" value="Alpha-L RNA-binding motif"/>
    <property type="match status" value="1"/>
</dbReference>
<sequence length="428" mass="46914">MTDSRTAVLDDLEWRGLIAHSTDLDALRASMANEPITSYVGFDPTAPSLHMGNLLQLLTLRRLQLAGHNPIGLVGGATGLIGDPKETSERTLNPQDIVHGWVERVRGQVERFIDFDTALANPARIVNNYDWTKDLNTLDFLRDIGKHFPVNRMLGREVVRARLEQGISYTEFSYVLLQSMDYLELFRRYGCTLQTGGSDQFGNITAGVELIRRVEAAKVHALATPLVTKADGTKFGKTETGTVWLDAELTSPYAFFQFWFNADDRDVMQLVRYYTFRTPAEIAALAEATAERPHLREAQRALADELTTLVHGEAETRRVQEASKALFGQGELASLNGETLVAALREAPHVELGAGEPMPTYADLLVKTGLVASKSAARRTISEGGGYLNNVKVSDPEFVPGADDLLPGGALVLRRGKRSFAGVLTAGS</sequence>
<evidence type="ECO:0000259" key="9">
    <source>
        <dbReference type="Pfam" id="PF22421"/>
    </source>
</evidence>
<dbReference type="InterPro" id="IPR024107">
    <property type="entry name" value="Tyr-tRNA-ligase_bac_1"/>
</dbReference>
<keyword evidence="5 8" id="KW-0648">Protein biosynthesis</keyword>
<name>A0ABV6QWC2_9ACTN</name>
<evidence type="ECO:0000256" key="5">
    <source>
        <dbReference type="ARBA" id="ARBA00022917"/>
    </source>
</evidence>
<feature type="binding site" evidence="8">
    <location>
        <position position="237"/>
    </location>
    <ligand>
        <name>ATP</name>
        <dbReference type="ChEBI" id="CHEBI:30616"/>
    </ligand>
</feature>
<dbReference type="Proteomes" id="UP001589890">
    <property type="component" value="Unassembled WGS sequence"/>
</dbReference>
<dbReference type="InterPro" id="IPR014729">
    <property type="entry name" value="Rossmann-like_a/b/a_fold"/>
</dbReference>
<accession>A0ABV6QWC2</accession>
<feature type="binding site" evidence="8">
    <location>
        <position position="178"/>
    </location>
    <ligand>
        <name>L-tyrosine</name>
        <dbReference type="ChEBI" id="CHEBI:58315"/>
    </ligand>
</feature>
<evidence type="ECO:0000256" key="2">
    <source>
        <dbReference type="ARBA" id="ARBA00022741"/>
    </source>
</evidence>